<organism evidence="16 17">
    <name type="scientific">Pycnococcus provasolii</name>
    <dbReference type="NCBI Taxonomy" id="41880"/>
    <lineage>
        <taxon>Eukaryota</taxon>
        <taxon>Viridiplantae</taxon>
        <taxon>Chlorophyta</taxon>
        <taxon>Pseudoscourfieldiophyceae</taxon>
        <taxon>Pseudoscourfieldiales</taxon>
        <taxon>Pycnococcaceae</taxon>
        <taxon>Pycnococcus</taxon>
    </lineage>
</organism>
<keyword evidence="17" id="KW-1185">Reference proteome</keyword>
<name>A0A830HY66_9CHLO</name>
<feature type="compositionally biased region" description="Acidic residues" evidence="14">
    <location>
        <begin position="84"/>
        <end position="95"/>
    </location>
</feature>
<evidence type="ECO:0000313" key="17">
    <source>
        <dbReference type="Proteomes" id="UP000660262"/>
    </source>
</evidence>
<reference evidence="16" key="1">
    <citation type="submission" date="2020-10" db="EMBL/GenBank/DDBJ databases">
        <title>Unveiling of a novel bifunctional photoreceptor, Dualchrome1, isolated from a cosmopolitan green alga.</title>
        <authorList>
            <person name="Suzuki S."/>
            <person name="Kawachi M."/>
        </authorList>
    </citation>
    <scope>NUCLEOTIDE SEQUENCE</scope>
    <source>
        <strain evidence="16">NIES 2893</strain>
    </source>
</reference>
<evidence type="ECO:0000256" key="13">
    <source>
        <dbReference type="ARBA" id="ARBA00034329"/>
    </source>
</evidence>
<dbReference type="GO" id="GO:0032580">
    <property type="term" value="C:Golgi cisterna membrane"/>
    <property type="evidence" value="ECO:0007669"/>
    <property type="project" value="UniProtKB-SubCell"/>
</dbReference>
<dbReference type="AlphaFoldDB" id="A0A830HY66"/>
<evidence type="ECO:0000256" key="7">
    <source>
        <dbReference type="ARBA" id="ARBA00022989"/>
    </source>
</evidence>
<keyword evidence="11" id="KW-0325">Glycoprotein</keyword>
<evidence type="ECO:0000256" key="11">
    <source>
        <dbReference type="ARBA" id="ARBA00023180"/>
    </source>
</evidence>
<gene>
    <name evidence="16" type="ORF">PPROV_001113300</name>
</gene>
<feature type="signal peptide" evidence="15">
    <location>
        <begin position="1"/>
        <end position="22"/>
    </location>
</feature>
<dbReference type="InterPro" id="IPR001675">
    <property type="entry name" value="Glyco_trans_29"/>
</dbReference>
<keyword evidence="4 16" id="KW-0808">Transferase</keyword>
<dbReference type="Proteomes" id="UP000660262">
    <property type="component" value="Unassembled WGS sequence"/>
</dbReference>
<sequence length="509" mass="55124">MAFTRGVLVLVGVLVALAVVEAAFTTDVLDLHAPSHVLDDRGRATATAASRRRRSLAFFAKTSVGADADASSEDSATQERQEDGDGSASEDEEGEFQLVDNNAPAAAETAPEDGGVVEDDVLSNMPDESALGIDDEASEPTTPSNDLQVTRLANATISKGVLAAAKARAQILQRQAAQAKARAKAPRSSVKGKGTLAKLTGKYAQPTSGVDGQKCDGKCPGRLLCNRPLQQRGKGKGVCRCPIMFSGDKKCTTPPKKTPSWCGMNMHSTKLTQLAELGDRFNRMQSVGVGMGMRNRILTGKNDLGQMADWSSCAVVGSSGGLLKQRAGLAIDKHAAVIRFNEAPTKKFERHVGSKTTLRLQNYDHCGFSEGSELCMQYSLTGQTHKCLDKWWKRGKCKVIKPSRRLQSYVQGYWMLARPNNVKPNWIPAREPPHKLSAGFFGIMLAMHLCAKVSVYGFTQSPLGHYFKKEKKNKGFSKGRNVLKRHFWEGERACLSALKNTKTIPVGVA</sequence>
<dbReference type="Pfam" id="PF00777">
    <property type="entry name" value="Glyco_transf_29"/>
    <property type="match status" value="1"/>
</dbReference>
<proteinExistence type="inferred from homology"/>
<keyword evidence="7" id="KW-1133">Transmembrane helix</keyword>
<keyword evidence="8" id="KW-0333">Golgi apparatus</keyword>
<feature type="chain" id="PRO_5032996740" description="beta-galactoside alpha-(2,6)-sialyltransferase" evidence="15">
    <location>
        <begin position="23"/>
        <end position="509"/>
    </location>
</feature>
<dbReference type="GO" id="GO:0003835">
    <property type="term" value="F:beta-galactoside alpha-2,6-sialyltransferase activity"/>
    <property type="evidence" value="ECO:0007669"/>
    <property type="project" value="UniProtKB-EC"/>
</dbReference>
<evidence type="ECO:0000256" key="6">
    <source>
        <dbReference type="ARBA" id="ARBA00022968"/>
    </source>
</evidence>
<dbReference type="PANTHER" id="PTHR46059:SF1">
    <property type="entry name" value="BETA-GALACTOSIDE ALPHA-2,6-SIALYLTRANSFERASE"/>
    <property type="match status" value="1"/>
</dbReference>
<dbReference type="OrthoDB" id="10264956at2759"/>
<accession>A0A830HY66</accession>
<keyword evidence="5" id="KW-0812">Transmembrane</keyword>
<dbReference type="PANTHER" id="PTHR46059">
    <property type="entry name" value="BETA-GALACTOSIDE ALPHA-2,6-SIALYLTRANSFERASE"/>
    <property type="match status" value="1"/>
</dbReference>
<evidence type="ECO:0000256" key="2">
    <source>
        <dbReference type="ARBA" id="ARBA00006003"/>
    </source>
</evidence>
<dbReference type="Gene3D" id="3.90.1480.20">
    <property type="entry name" value="Glycosyl transferase family 29"/>
    <property type="match status" value="1"/>
</dbReference>
<protein>
    <recommendedName>
        <fullName evidence="13">beta-galactoside alpha-(2,6)-sialyltransferase</fullName>
        <ecNumber evidence="13">2.4.3.1</ecNumber>
    </recommendedName>
</protein>
<evidence type="ECO:0000256" key="15">
    <source>
        <dbReference type="SAM" id="SignalP"/>
    </source>
</evidence>
<dbReference type="CDD" id="cd19952">
    <property type="entry name" value="GT29"/>
    <property type="match status" value="1"/>
</dbReference>
<feature type="region of interest" description="Disordered" evidence="14">
    <location>
        <begin position="67"/>
        <end position="146"/>
    </location>
</feature>
<comment type="caution">
    <text evidence="16">The sequence shown here is derived from an EMBL/GenBank/DDBJ whole genome shotgun (WGS) entry which is preliminary data.</text>
</comment>
<feature type="compositionally biased region" description="Low complexity" evidence="14">
    <location>
        <begin position="100"/>
        <end position="114"/>
    </location>
</feature>
<evidence type="ECO:0000313" key="16">
    <source>
        <dbReference type="EMBL" id="GHP12406.1"/>
    </source>
</evidence>
<comment type="catalytic activity">
    <reaction evidence="12">
        <text>a beta-D-galactoside + CMP-N-acetyl-beta-neuraminate = an N-acetyl-alpha-neuraminyl-(2-&gt;6)-beta-D-galactosyl derivative + CMP + H(+)</text>
        <dbReference type="Rhea" id="RHEA:52104"/>
        <dbReference type="ChEBI" id="CHEBI:15378"/>
        <dbReference type="ChEBI" id="CHEBI:28034"/>
        <dbReference type="ChEBI" id="CHEBI:57812"/>
        <dbReference type="ChEBI" id="CHEBI:60377"/>
        <dbReference type="ChEBI" id="CHEBI:136398"/>
        <dbReference type="EC" id="2.4.3.1"/>
    </reaction>
</comment>
<evidence type="ECO:0000256" key="10">
    <source>
        <dbReference type="ARBA" id="ARBA00023157"/>
    </source>
</evidence>
<keyword evidence="9" id="KW-0472">Membrane</keyword>
<evidence type="ECO:0000256" key="1">
    <source>
        <dbReference type="ARBA" id="ARBA00004447"/>
    </source>
</evidence>
<evidence type="ECO:0000256" key="14">
    <source>
        <dbReference type="SAM" id="MobiDB-lite"/>
    </source>
</evidence>
<dbReference type="GO" id="GO:0097503">
    <property type="term" value="P:sialylation"/>
    <property type="evidence" value="ECO:0007669"/>
    <property type="project" value="TreeGrafter"/>
</dbReference>
<keyword evidence="15" id="KW-0732">Signal</keyword>
<evidence type="ECO:0000256" key="9">
    <source>
        <dbReference type="ARBA" id="ARBA00023136"/>
    </source>
</evidence>
<keyword evidence="10" id="KW-1015">Disulfide bond</keyword>
<keyword evidence="3 16" id="KW-0328">Glycosyltransferase</keyword>
<evidence type="ECO:0000256" key="8">
    <source>
        <dbReference type="ARBA" id="ARBA00023034"/>
    </source>
</evidence>
<dbReference type="InterPro" id="IPR038578">
    <property type="entry name" value="GT29-like_sf"/>
</dbReference>
<dbReference type="EMBL" id="BNJQ01000041">
    <property type="protein sequence ID" value="GHP12406.1"/>
    <property type="molecule type" value="Genomic_DNA"/>
</dbReference>
<keyword evidence="6" id="KW-0735">Signal-anchor</keyword>
<comment type="subcellular location">
    <subcellularLocation>
        <location evidence="1">Golgi apparatus</location>
        <location evidence="1">Golgi stack membrane</location>
        <topology evidence="1">Single-pass type II membrane protein</topology>
    </subcellularLocation>
</comment>
<dbReference type="EC" id="2.4.3.1" evidence="13"/>
<evidence type="ECO:0000256" key="4">
    <source>
        <dbReference type="ARBA" id="ARBA00022679"/>
    </source>
</evidence>
<evidence type="ECO:0000256" key="12">
    <source>
        <dbReference type="ARBA" id="ARBA00034249"/>
    </source>
</evidence>
<evidence type="ECO:0000256" key="3">
    <source>
        <dbReference type="ARBA" id="ARBA00022676"/>
    </source>
</evidence>
<comment type="similarity">
    <text evidence="2">Belongs to the glycosyltransferase 29 family.</text>
</comment>
<evidence type="ECO:0000256" key="5">
    <source>
        <dbReference type="ARBA" id="ARBA00022692"/>
    </source>
</evidence>